<dbReference type="InterPro" id="IPR016181">
    <property type="entry name" value="Acyl_CoA_acyltransferase"/>
</dbReference>
<dbReference type="InterPro" id="IPR050276">
    <property type="entry name" value="MshD_Acetyltransferase"/>
</dbReference>
<dbReference type="Gene3D" id="3.40.630.30">
    <property type="match status" value="1"/>
</dbReference>
<dbReference type="InterPro" id="IPR000182">
    <property type="entry name" value="GNAT_dom"/>
</dbReference>
<dbReference type="SUPFAM" id="SSF55729">
    <property type="entry name" value="Acyl-CoA N-acyltransferases (Nat)"/>
    <property type="match status" value="1"/>
</dbReference>
<dbReference type="AlphaFoldDB" id="A0A838BDI7"/>
<reference evidence="2 3" key="1">
    <citation type="submission" date="2020-07" db="EMBL/GenBank/DDBJ databases">
        <title>Definition of the novel symbiovar canariense within Mesorhizobium novociceri, a new species of genus Mesorhizobium nodulating Cicer canariense in the Caldera de Taburiente National Park (La Palma, Canary Islands).</title>
        <authorList>
            <person name="Leon-Barrios M."/>
            <person name="Perez-Yepez J."/>
            <person name="Flores-Felix J.D."/>
            <person name="Ramirez-Baena M.H."/>
            <person name="Pulido-Suarez L."/>
            <person name="Igual J.M."/>
            <person name="Velazquez E."/>
            <person name="Peix A."/>
        </authorList>
    </citation>
    <scope>NUCLEOTIDE SEQUENCE [LARGE SCALE GENOMIC DNA]</scope>
    <source>
        <strain evidence="2 3">CCANP35</strain>
    </source>
</reference>
<comment type="caution">
    <text evidence="2">The sequence shown here is derived from an EMBL/GenBank/DDBJ whole genome shotgun (WGS) entry which is preliminary data.</text>
</comment>
<feature type="domain" description="N-acetyltransferase" evidence="1">
    <location>
        <begin position="9"/>
        <end position="150"/>
    </location>
</feature>
<proteinExistence type="predicted"/>
<dbReference type="Pfam" id="PF13508">
    <property type="entry name" value="Acetyltransf_7"/>
    <property type="match status" value="1"/>
</dbReference>
<evidence type="ECO:0000259" key="1">
    <source>
        <dbReference type="PROSITE" id="PS51186"/>
    </source>
</evidence>
<protein>
    <submittedName>
        <fullName evidence="2">GNAT family N-acetyltransferase</fullName>
    </submittedName>
</protein>
<keyword evidence="2" id="KW-0808">Transferase</keyword>
<dbReference type="PANTHER" id="PTHR43617">
    <property type="entry name" value="L-AMINO ACID N-ACETYLTRANSFERASE"/>
    <property type="match status" value="1"/>
</dbReference>
<evidence type="ECO:0000313" key="2">
    <source>
        <dbReference type="EMBL" id="MBA1143614.1"/>
    </source>
</evidence>
<dbReference type="CDD" id="cd04301">
    <property type="entry name" value="NAT_SF"/>
    <property type="match status" value="1"/>
</dbReference>
<gene>
    <name evidence="2" type="ORF">H0241_25665</name>
</gene>
<accession>A0A838BDI7</accession>
<dbReference type="EMBL" id="JACDTY010000015">
    <property type="protein sequence ID" value="MBA1143614.1"/>
    <property type="molecule type" value="Genomic_DNA"/>
</dbReference>
<keyword evidence="3" id="KW-1185">Reference proteome</keyword>
<dbReference type="Proteomes" id="UP000558284">
    <property type="component" value="Unassembled WGS sequence"/>
</dbReference>
<sequence>MTSSQPVDIALRPATASDAAAIARLMRAALGSFDWMPVVHTPAEDLSFIRDIVLPRQQVTVAEAGENIVGFIAVSSDWVEQLYLDPAWTGQGIGSRLLVQATAALPVVKLHCFQANTGARRFYERHGFVAESFGDGATNEEGLPDILYVRRR</sequence>
<organism evidence="2 3">
    <name type="scientific">Mesorhizobium neociceri</name>
    <dbReference type="NCBI Taxonomy" id="1307853"/>
    <lineage>
        <taxon>Bacteria</taxon>
        <taxon>Pseudomonadati</taxon>
        <taxon>Pseudomonadota</taxon>
        <taxon>Alphaproteobacteria</taxon>
        <taxon>Hyphomicrobiales</taxon>
        <taxon>Phyllobacteriaceae</taxon>
        <taxon>Mesorhizobium</taxon>
    </lineage>
</organism>
<evidence type="ECO:0000313" key="3">
    <source>
        <dbReference type="Proteomes" id="UP000558284"/>
    </source>
</evidence>
<name>A0A838BDI7_9HYPH</name>
<dbReference type="PROSITE" id="PS51186">
    <property type="entry name" value="GNAT"/>
    <property type="match status" value="1"/>
</dbReference>
<dbReference type="GO" id="GO:0016747">
    <property type="term" value="F:acyltransferase activity, transferring groups other than amino-acyl groups"/>
    <property type="evidence" value="ECO:0007669"/>
    <property type="project" value="InterPro"/>
</dbReference>
<dbReference type="RefSeq" id="WP_181060630.1">
    <property type="nucleotide sequence ID" value="NZ_JACDTY010000015.1"/>
</dbReference>